<dbReference type="GO" id="GO:0005886">
    <property type="term" value="C:plasma membrane"/>
    <property type="evidence" value="ECO:0007669"/>
    <property type="project" value="TreeGrafter"/>
</dbReference>
<dbReference type="GO" id="GO:0004930">
    <property type="term" value="F:G protein-coupled receptor activity"/>
    <property type="evidence" value="ECO:0007669"/>
    <property type="project" value="TreeGrafter"/>
</dbReference>
<evidence type="ECO:0000256" key="1">
    <source>
        <dbReference type="ARBA" id="ARBA00004141"/>
    </source>
</evidence>
<keyword evidence="4 6" id="KW-1133">Transmembrane helix</keyword>
<evidence type="ECO:0000256" key="4">
    <source>
        <dbReference type="ARBA" id="ARBA00022989"/>
    </source>
</evidence>
<organism evidence="7 8">
    <name type="scientific">Diaphorina citri</name>
    <name type="common">Asian citrus psyllid</name>
    <dbReference type="NCBI Taxonomy" id="121845"/>
    <lineage>
        <taxon>Eukaryota</taxon>
        <taxon>Metazoa</taxon>
        <taxon>Ecdysozoa</taxon>
        <taxon>Arthropoda</taxon>
        <taxon>Hexapoda</taxon>
        <taxon>Insecta</taxon>
        <taxon>Pterygota</taxon>
        <taxon>Neoptera</taxon>
        <taxon>Paraneoptera</taxon>
        <taxon>Hemiptera</taxon>
        <taxon>Sternorrhyncha</taxon>
        <taxon>Psylloidea</taxon>
        <taxon>Psyllidae</taxon>
        <taxon>Diaphorininae</taxon>
        <taxon>Diaphorina</taxon>
    </lineage>
</organism>
<sequence>MDNHTQNPPDDHVCKFILYQEIFDTFRVRVWDVLILVPNVMFLLYLMFRFNRARLKLRATSSPIFFTFYVLVCVNVVMSIFRCVVSMCLTYDGYIVSYVDTLLWVTIGCSLSIELLNPDPSFGRWFPGRQVFGHGGMLFWLVSSLLFTMVYMFILCLPWTRFRDRLALPTKRSFYVYVGVLMLLDLAQSTGAFLLLNSVLEGICLVDITAGLYFLILFNVFIILFYRVSQPGISFSYNEHQADEDSVSLPHQQSFSSLRTDSDFIYQHTSGGNAGVGGGGPNTTHFSQVLATPTNPLYTASLQSPDSITGYSVNSTILDLPTAAGR</sequence>
<dbReference type="Proteomes" id="UP000079169">
    <property type="component" value="Unplaced"/>
</dbReference>
<feature type="transmembrane region" description="Helical" evidence="6">
    <location>
        <begin position="60"/>
        <end position="81"/>
    </location>
</feature>
<comment type="subcellular location">
    <subcellularLocation>
        <location evidence="1">Membrane</location>
        <topology evidence="1">Multi-pass membrane protein</topology>
    </subcellularLocation>
</comment>
<gene>
    <name evidence="8" type="primary">LOC103510248</name>
</gene>
<dbReference type="AlphaFoldDB" id="A0A3Q0IV55"/>
<feature type="transmembrane region" description="Helical" evidence="6">
    <location>
        <begin position="203"/>
        <end position="226"/>
    </location>
</feature>
<dbReference type="Pfam" id="PF10160">
    <property type="entry name" value="Tmemb_40"/>
    <property type="match status" value="2"/>
</dbReference>
<protein>
    <submittedName>
        <fullName evidence="8">Transmembrane protein adipocyte-associated 1 homolog</fullName>
    </submittedName>
</protein>
<evidence type="ECO:0000256" key="5">
    <source>
        <dbReference type="ARBA" id="ARBA00023136"/>
    </source>
</evidence>
<evidence type="ECO:0000313" key="7">
    <source>
        <dbReference type="Proteomes" id="UP000079169"/>
    </source>
</evidence>
<evidence type="ECO:0000256" key="2">
    <source>
        <dbReference type="ARBA" id="ARBA00010125"/>
    </source>
</evidence>
<name>A0A3Q0IV55_DIACI</name>
<evidence type="ECO:0000313" key="8">
    <source>
        <dbReference type="RefSeq" id="XP_026680147.1"/>
    </source>
</evidence>
<comment type="similarity">
    <text evidence="2">Belongs to the UPF0359 family.</text>
</comment>
<dbReference type="PANTHER" id="PTHR15876">
    <property type="entry name" value="TRANSMEMBRANE PROTEIN ADIPOCYTE-ASSOCIATED 1"/>
    <property type="match status" value="1"/>
</dbReference>
<keyword evidence="3 6" id="KW-0812">Transmembrane</keyword>
<dbReference type="KEGG" id="dci:103510248"/>
<feature type="transmembrane region" description="Helical" evidence="6">
    <location>
        <begin position="137"/>
        <end position="162"/>
    </location>
</feature>
<reference evidence="8" key="1">
    <citation type="submission" date="2025-08" db="UniProtKB">
        <authorList>
            <consortium name="RefSeq"/>
        </authorList>
    </citation>
    <scope>IDENTIFICATION</scope>
</reference>
<accession>A0A3Q0IV55</accession>
<dbReference type="GeneID" id="103510248"/>
<keyword evidence="5 6" id="KW-0472">Membrane</keyword>
<dbReference type="STRING" id="121845.A0A3Q0IV55"/>
<proteinExistence type="inferred from homology"/>
<evidence type="ECO:0000256" key="6">
    <source>
        <dbReference type="SAM" id="Phobius"/>
    </source>
</evidence>
<dbReference type="PANTHER" id="PTHR15876:SF8">
    <property type="entry name" value="TRANSMEMBRANE PROTEIN ADIPOCYTE-ASSOCIATED 1"/>
    <property type="match status" value="1"/>
</dbReference>
<feature type="transmembrane region" description="Helical" evidence="6">
    <location>
        <begin position="93"/>
        <end position="116"/>
    </location>
</feature>
<keyword evidence="7" id="KW-1185">Reference proteome</keyword>
<dbReference type="InterPro" id="IPR018781">
    <property type="entry name" value="TPRA1/CAND2/CAND8"/>
</dbReference>
<feature type="transmembrane region" description="Helical" evidence="6">
    <location>
        <begin position="28"/>
        <end position="48"/>
    </location>
</feature>
<evidence type="ECO:0000256" key="3">
    <source>
        <dbReference type="ARBA" id="ARBA00022692"/>
    </source>
</evidence>
<dbReference type="RefSeq" id="XP_026680147.1">
    <property type="nucleotide sequence ID" value="XM_026824346.1"/>
</dbReference>
<dbReference type="PaxDb" id="121845-A0A3Q0IV55"/>
<feature type="transmembrane region" description="Helical" evidence="6">
    <location>
        <begin position="174"/>
        <end position="196"/>
    </location>
</feature>